<organism evidence="8 9">
    <name type="scientific">Nemorincola caseinilytica</name>
    <dbReference type="NCBI Taxonomy" id="2054315"/>
    <lineage>
        <taxon>Bacteria</taxon>
        <taxon>Pseudomonadati</taxon>
        <taxon>Bacteroidota</taxon>
        <taxon>Chitinophagia</taxon>
        <taxon>Chitinophagales</taxon>
        <taxon>Chitinophagaceae</taxon>
        <taxon>Nemorincola</taxon>
    </lineage>
</organism>
<dbReference type="InterPro" id="IPR029061">
    <property type="entry name" value="THDP-binding"/>
</dbReference>
<dbReference type="InterPro" id="IPR031717">
    <property type="entry name" value="ODO-1/KGD_C"/>
</dbReference>
<dbReference type="Proteomes" id="UP001500067">
    <property type="component" value="Unassembled WGS sequence"/>
</dbReference>
<evidence type="ECO:0000313" key="8">
    <source>
        <dbReference type="EMBL" id="GAA4469534.1"/>
    </source>
</evidence>
<dbReference type="Pfam" id="PF16870">
    <property type="entry name" value="OxoGdeHyase_C"/>
    <property type="match status" value="1"/>
</dbReference>
<dbReference type="NCBIfam" id="NF006914">
    <property type="entry name" value="PRK09404.1"/>
    <property type="match status" value="1"/>
</dbReference>
<keyword evidence="9" id="KW-1185">Reference proteome</keyword>
<dbReference type="Pfam" id="PF00676">
    <property type="entry name" value="E1_dh"/>
    <property type="match status" value="1"/>
</dbReference>
<reference evidence="9" key="1">
    <citation type="journal article" date="2019" name="Int. J. Syst. Evol. Microbiol.">
        <title>The Global Catalogue of Microorganisms (GCM) 10K type strain sequencing project: providing services to taxonomists for standard genome sequencing and annotation.</title>
        <authorList>
            <consortium name="The Broad Institute Genomics Platform"/>
            <consortium name="The Broad Institute Genome Sequencing Center for Infectious Disease"/>
            <person name="Wu L."/>
            <person name="Ma J."/>
        </authorList>
    </citation>
    <scope>NUCLEOTIDE SEQUENCE [LARGE SCALE GENOMIC DNA]</scope>
    <source>
        <strain evidence="9">JCM 32105</strain>
    </source>
</reference>
<dbReference type="Gene3D" id="3.40.50.11610">
    <property type="entry name" value="Multifunctional 2-oxoglutarate metabolism enzyme, C-terminal domain"/>
    <property type="match status" value="1"/>
</dbReference>
<dbReference type="InterPro" id="IPR042179">
    <property type="entry name" value="KGD_C_sf"/>
</dbReference>
<evidence type="ECO:0000256" key="2">
    <source>
        <dbReference type="ARBA" id="ARBA00003906"/>
    </source>
</evidence>
<keyword evidence="5" id="KW-0560">Oxidoreductase</keyword>
<dbReference type="NCBIfam" id="TIGR00239">
    <property type="entry name" value="2oxo_dh_E1"/>
    <property type="match status" value="1"/>
</dbReference>
<evidence type="ECO:0000256" key="6">
    <source>
        <dbReference type="ARBA" id="ARBA00023052"/>
    </source>
</evidence>
<comment type="caution">
    <text evidence="8">The sequence shown here is derived from an EMBL/GenBank/DDBJ whole genome shotgun (WGS) entry which is preliminary data.</text>
</comment>
<dbReference type="InterPro" id="IPR001017">
    <property type="entry name" value="DH_E1"/>
</dbReference>
<dbReference type="InterPro" id="IPR032106">
    <property type="entry name" value="2-oxogl_dehyd_N"/>
</dbReference>
<evidence type="ECO:0000313" key="9">
    <source>
        <dbReference type="Proteomes" id="UP001500067"/>
    </source>
</evidence>
<proteinExistence type="inferred from homology"/>
<dbReference type="InterPro" id="IPR011603">
    <property type="entry name" value="2oxoglutarate_DH_E1"/>
</dbReference>
<evidence type="ECO:0000256" key="4">
    <source>
        <dbReference type="ARBA" id="ARBA00012280"/>
    </source>
</evidence>
<dbReference type="EMBL" id="BAABFA010000024">
    <property type="protein sequence ID" value="GAA4469534.1"/>
    <property type="molecule type" value="Genomic_DNA"/>
</dbReference>
<feature type="domain" description="Transketolase-like pyrimidine-binding" evidence="7">
    <location>
        <begin position="578"/>
        <end position="771"/>
    </location>
</feature>
<dbReference type="InterPro" id="IPR005475">
    <property type="entry name" value="Transketolase-like_Pyr-bd"/>
</dbReference>
<dbReference type="RefSeq" id="WP_345084793.1">
    <property type="nucleotide sequence ID" value="NZ_BAABFA010000024.1"/>
</dbReference>
<dbReference type="PANTHER" id="PTHR23152">
    <property type="entry name" value="2-OXOGLUTARATE DEHYDROGENASE"/>
    <property type="match status" value="1"/>
</dbReference>
<keyword evidence="6" id="KW-0786">Thiamine pyrophosphate</keyword>
<evidence type="ECO:0000259" key="7">
    <source>
        <dbReference type="SMART" id="SM00861"/>
    </source>
</evidence>
<dbReference type="NCBIfam" id="NF008907">
    <property type="entry name" value="PRK12270.1"/>
    <property type="match status" value="1"/>
</dbReference>
<dbReference type="CDD" id="cd02016">
    <property type="entry name" value="TPP_E1_OGDC_like"/>
    <property type="match status" value="1"/>
</dbReference>
<comment type="similarity">
    <text evidence="3">Belongs to the alpha-ketoglutarate dehydrogenase family.</text>
</comment>
<evidence type="ECO:0000256" key="1">
    <source>
        <dbReference type="ARBA" id="ARBA00001964"/>
    </source>
</evidence>
<dbReference type="PIRSF" id="PIRSF000157">
    <property type="entry name" value="Oxoglu_dh_E1"/>
    <property type="match status" value="1"/>
</dbReference>
<dbReference type="Pfam" id="PF16078">
    <property type="entry name" value="2-oxogl_dehyd_N"/>
    <property type="match status" value="1"/>
</dbReference>
<protein>
    <recommendedName>
        <fullName evidence="4">oxoglutarate dehydrogenase (succinyl-transferring)</fullName>
        <ecNumber evidence="4">1.2.4.2</ecNumber>
    </recommendedName>
</protein>
<dbReference type="SMART" id="SM00861">
    <property type="entry name" value="Transket_pyr"/>
    <property type="match status" value="1"/>
</dbReference>
<comment type="cofactor">
    <cofactor evidence="1">
        <name>thiamine diphosphate</name>
        <dbReference type="ChEBI" id="CHEBI:58937"/>
    </cofactor>
</comment>
<accession>A0ABP8NQP9</accession>
<dbReference type="Gene3D" id="3.40.50.970">
    <property type="match status" value="1"/>
</dbReference>
<dbReference type="EC" id="1.2.4.2" evidence="4"/>
<comment type="function">
    <text evidence="2">E1 component of the 2-oxoglutarate dehydrogenase (OGDH) complex which catalyzes the decarboxylation of 2-oxoglutarate, the first step in the conversion of 2-oxoglutarate to succinyl-CoA and CO(2).</text>
</comment>
<dbReference type="SUPFAM" id="SSF52518">
    <property type="entry name" value="Thiamin diphosphate-binding fold (THDP-binding)"/>
    <property type="match status" value="2"/>
</dbReference>
<gene>
    <name evidence="8" type="ORF">GCM10023093_29140</name>
</gene>
<sequence length="915" mass="104204">MKDLSFVIGPTPEYIESLYRDFAKDSTTVDPEWKKFFEGFDFAVNNDLAKTPAEAGKAAVSSTHLEKELGVFELIRAYRKRGHLMATTNPIRTRKDRHAQLELANFGLSDSDMETGFFAGKAIGLKDGKLKEIVARLKELYASNVGVEYTYINDTEKCQWVQKTYENLMRTPLNTGQRRRILEKLNEGVIFEKFLNTKFIGQKRFGLEGGEATIAALDNIINGAAEAGVQEVVIGMAHRGRLNILANILRKTYEQIFSEFEGNMPEDMTMGSGDVKYHLGFHSDITTPGNKAINVQLAPNPSHLEAVDPVVLGFARAKADTLYDREYDKVLPILIHGDAAVAGQGIIYELLQMSKLEGYHTGGTIHYVINNQIGFTTDFDDARSSDYCTSIASMLQCPVLHVNGDDAEAVVKCAMLALEYRQKYNEDIFIDMVCYRKHGHNEGDEPKFTQPQLYALIEKHQNPREIYMQYLMEHGDAEAKELAKEMETRFWNDLQARLDEVKQKPLPYKYQKPEMWWKELRKAKATDLERSPDTAITTDQFKQYFSSLMQWPSDFSPLRKVEKLLQDKIKLFETDGKVDWATGELLAYASLLASGNEIRLSGEDVKRGTFSHRHAVIYDQNSNKPYNRLSRLQKEQGTPYIYNSLLSEYAVLGFEYGYAMANPHNLVLWEAQYGDFANGAQITIDQYIASAEQKWTAMNGLVMLLPHGYEGGGPEHSSARLERFLQNCAELNMIVTNITTAANFFHALRRQMSWEFRKPLINFSPKANLRHARSYSSMEEFTTGGFREVIDDPNVKSAAKVKRVLLCTGKMYFDLSEKQLADKREDVAVVRLEQLYPLPIAQLREIRARYKKAEWVWVQEEPQNMGAYWYLYMHAGAEGFDMRYISRQASASPATGFAKKHAIEQADLVEQAFAK</sequence>
<dbReference type="Pfam" id="PF02779">
    <property type="entry name" value="Transket_pyr"/>
    <property type="match status" value="1"/>
</dbReference>
<evidence type="ECO:0000256" key="3">
    <source>
        <dbReference type="ARBA" id="ARBA00006936"/>
    </source>
</evidence>
<evidence type="ECO:0000256" key="5">
    <source>
        <dbReference type="ARBA" id="ARBA00023002"/>
    </source>
</evidence>
<dbReference type="PANTHER" id="PTHR23152:SF4">
    <property type="entry name" value="2-OXOADIPATE DEHYDROGENASE COMPLEX COMPONENT E1"/>
    <property type="match status" value="1"/>
</dbReference>
<dbReference type="Gene3D" id="3.40.50.12470">
    <property type="match status" value="1"/>
</dbReference>
<name>A0ABP8NQP9_9BACT</name>
<dbReference type="Gene3D" id="1.10.287.1150">
    <property type="entry name" value="TPP helical domain"/>
    <property type="match status" value="1"/>
</dbReference>